<organism evidence="1 2">
    <name type="scientific">Camellia lanceoleosa</name>
    <dbReference type="NCBI Taxonomy" id="1840588"/>
    <lineage>
        <taxon>Eukaryota</taxon>
        <taxon>Viridiplantae</taxon>
        <taxon>Streptophyta</taxon>
        <taxon>Embryophyta</taxon>
        <taxon>Tracheophyta</taxon>
        <taxon>Spermatophyta</taxon>
        <taxon>Magnoliopsida</taxon>
        <taxon>eudicotyledons</taxon>
        <taxon>Gunneridae</taxon>
        <taxon>Pentapetalae</taxon>
        <taxon>asterids</taxon>
        <taxon>Ericales</taxon>
        <taxon>Theaceae</taxon>
        <taxon>Camellia</taxon>
    </lineage>
</organism>
<protein>
    <submittedName>
        <fullName evidence="1">Uncharacterized protein</fullName>
    </submittedName>
</protein>
<comment type="caution">
    <text evidence="1">The sequence shown here is derived from an EMBL/GenBank/DDBJ whole genome shotgun (WGS) entry which is preliminary data.</text>
</comment>
<accession>A0ACC0GBB5</accession>
<dbReference type="Proteomes" id="UP001060215">
    <property type="component" value="Chromosome 10"/>
</dbReference>
<reference evidence="1 2" key="1">
    <citation type="journal article" date="2022" name="Plant J.">
        <title>Chromosome-level genome of Camellia lanceoleosa provides a valuable resource for understanding genome evolution and self-incompatibility.</title>
        <authorList>
            <person name="Gong W."/>
            <person name="Xiao S."/>
            <person name="Wang L."/>
            <person name="Liao Z."/>
            <person name="Chang Y."/>
            <person name="Mo W."/>
            <person name="Hu G."/>
            <person name="Li W."/>
            <person name="Zhao G."/>
            <person name="Zhu H."/>
            <person name="Hu X."/>
            <person name="Ji K."/>
            <person name="Xiang X."/>
            <person name="Song Q."/>
            <person name="Yuan D."/>
            <person name="Jin S."/>
            <person name="Zhang L."/>
        </authorList>
    </citation>
    <scope>NUCLEOTIDE SEQUENCE [LARGE SCALE GENOMIC DNA]</scope>
    <source>
        <strain evidence="1">SQ_2022a</strain>
    </source>
</reference>
<proteinExistence type="predicted"/>
<evidence type="ECO:0000313" key="2">
    <source>
        <dbReference type="Proteomes" id="UP001060215"/>
    </source>
</evidence>
<keyword evidence="2" id="KW-1185">Reference proteome</keyword>
<sequence>MQQQVKENGKNVVVEKPLDEDIESFLSSCVDDPDIENKSFTKLQCRSTGITSEGKNGFSFEEFGSIHASKGKVLCCHFSLDGKLLASAGRDKKHVNSFDSTHTTKAHVQLIADVCFRPNSYIFATSSFDSTGATRQVQFQPHIGNLLAAVSRNKISLIDVETNRLQCYLKGHDKEVCSICWDMSGKYMAFVSEDNAKIWSVVSGGKCVHLFHSNGNKFESGAFHLRYSQLVVIGSYKIEIFASMSHDQIVKLWR</sequence>
<evidence type="ECO:0000313" key="1">
    <source>
        <dbReference type="EMBL" id="KAI7998442.1"/>
    </source>
</evidence>
<dbReference type="EMBL" id="CM045767">
    <property type="protein sequence ID" value="KAI7998442.1"/>
    <property type="molecule type" value="Genomic_DNA"/>
</dbReference>
<gene>
    <name evidence="1" type="ORF">LOK49_LG10G01057</name>
</gene>
<name>A0ACC0GBB5_9ERIC</name>